<feature type="repeat" description="NHL" evidence="2">
    <location>
        <begin position="288"/>
        <end position="329"/>
    </location>
</feature>
<dbReference type="OrthoDB" id="342730at2759"/>
<keyword evidence="5" id="KW-1185">Reference proteome</keyword>
<evidence type="ECO:0000313" key="4">
    <source>
        <dbReference type="Ensembl" id="ENSCINP00000007488.3"/>
    </source>
</evidence>
<feature type="compositionally biased region" description="Polar residues" evidence="3">
    <location>
        <begin position="1"/>
        <end position="15"/>
    </location>
</feature>
<evidence type="ECO:0000256" key="1">
    <source>
        <dbReference type="ARBA" id="ARBA00022737"/>
    </source>
</evidence>
<dbReference type="InParanoid" id="F6TJZ3"/>
<evidence type="ECO:0000256" key="3">
    <source>
        <dbReference type="SAM" id="MobiDB-lite"/>
    </source>
</evidence>
<gene>
    <name evidence="4" type="primary">LOC100186233</name>
</gene>
<evidence type="ECO:0000313" key="5">
    <source>
        <dbReference type="Proteomes" id="UP000008144"/>
    </source>
</evidence>
<proteinExistence type="predicted"/>
<name>F6TJZ3_CIOIN</name>
<dbReference type="KEGG" id="cin:100186233"/>
<reference evidence="4" key="3">
    <citation type="submission" date="2025-09" db="UniProtKB">
        <authorList>
            <consortium name="Ensembl"/>
        </authorList>
    </citation>
    <scope>IDENTIFICATION</scope>
</reference>
<dbReference type="Gene3D" id="2.120.10.30">
    <property type="entry name" value="TolB, C-terminal domain"/>
    <property type="match status" value="2"/>
</dbReference>
<dbReference type="Ensembl" id="ENSCINT00000007488.3">
    <property type="protein sequence ID" value="ENSCINP00000007488.3"/>
    <property type="gene ID" value="ENSCING00000003643.3"/>
</dbReference>
<feature type="region of interest" description="Disordered" evidence="3">
    <location>
        <begin position="1"/>
        <end position="74"/>
    </location>
</feature>
<dbReference type="GO" id="GO:0043161">
    <property type="term" value="P:proteasome-mediated ubiquitin-dependent protein catabolic process"/>
    <property type="evidence" value="ECO:0000318"/>
    <property type="project" value="GO_Central"/>
</dbReference>
<feature type="compositionally biased region" description="Polar residues" evidence="3">
    <location>
        <begin position="62"/>
        <end position="74"/>
    </location>
</feature>
<keyword evidence="1" id="KW-0677">Repeat</keyword>
<dbReference type="GeneID" id="100186233"/>
<dbReference type="InterPro" id="IPR001258">
    <property type="entry name" value="NHL_repeat"/>
</dbReference>
<dbReference type="InterPro" id="IPR011042">
    <property type="entry name" value="6-blade_b-propeller_TolB-like"/>
</dbReference>
<dbReference type="SUPFAM" id="SSF63829">
    <property type="entry name" value="Calcium-dependent phosphotriesterase"/>
    <property type="match status" value="1"/>
</dbReference>
<dbReference type="Pfam" id="PF01436">
    <property type="entry name" value="NHL"/>
    <property type="match status" value="1"/>
</dbReference>
<dbReference type="PANTHER" id="PTHR24104:SF49">
    <property type="entry name" value="BRAIN TUMOR PROTEIN-LIKE"/>
    <property type="match status" value="1"/>
</dbReference>
<dbReference type="PANTHER" id="PTHR24104">
    <property type="entry name" value="E3 UBIQUITIN-PROTEIN LIGASE NHLRC1-RELATED"/>
    <property type="match status" value="1"/>
</dbReference>
<accession>F6TJZ3</accession>
<dbReference type="InterPro" id="IPR050952">
    <property type="entry name" value="TRIM-NHL_E3_ligases"/>
</dbReference>
<accession>A0A1W2WEB3</accession>
<sequence>MSDGNNPSEQSPSGNRKSRKNVFPNLGNRGTSSKHPSHKRTDKISRSRPATTNDRSRKFLLTVSNPTHSTTSKLTDVMTSEDILIEEKTNTLTRRTLISRPLKKSKGELNENGLSKNEHSKYAEGTPKKRKSASSVSHISPIRTEPSQASNVVHWTNKFTESHVHIGSPIMGITSSNKHGNFVTSGVDGYIRTHDIKSGATLDNVLVYPAVDNRAKFQAAMTRDGDFVVASGDAVTLWSDQARLLNEYGNVKFCFCKQLYLDDDGIIAVSDTDQNCAVLMSQDGNWFHKFGSKGTAKGEFNCPTGITIMSNGDVVVADWSHRLQVFDRLGRFKFQFGLKEMETDNSIFHMVSHATEMTTLSLQTGGITGCRRLTKRENSLNT</sequence>
<dbReference type="Proteomes" id="UP000008144">
    <property type="component" value="Unassembled WGS sequence"/>
</dbReference>
<dbReference type="STRING" id="7719.ENSCINP00000007488"/>
<protein>
    <submittedName>
        <fullName evidence="4">Uncharacterized LOC100186233</fullName>
    </submittedName>
</protein>
<reference evidence="5" key="1">
    <citation type="journal article" date="2002" name="Science">
        <title>The draft genome of Ciona intestinalis: insights into chordate and vertebrate origins.</title>
        <authorList>
            <person name="Dehal P."/>
            <person name="Satou Y."/>
            <person name="Campbell R.K."/>
            <person name="Chapman J."/>
            <person name="Degnan B."/>
            <person name="De Tomaso A."/>
            <person name="Davidson B."/>
            <person name="Di Gregorio A."/>
            <person name="Gelpke M."/>
            <person name="Goodstein D.M."/>
            <person name="Harafuji N."/>
            <person name="Hastings K.E."/>
            <person name="Ho I."/>
            <person name="Hotta K."/>
            <person name="Huang W."/>
            <person name="Kawashima T."/>
            <person name="Lemaire P."/>
            <person name="Martinez D."/>
            <person name="Meinertzhagen I.A."/>
            <person name="Necula S."/>
            <person name="Nonaka M."/>
            <person name="Putnam N."/>
            <person name="Rash S."/>
            <person name="Saiga H."/>
            <person name="Satake M."/>
            <person name="Terry A."/>
            <person name="Yamada L."/>
            <person name="Wang H.G."/>
            <person name="Awazu S."/>
            <person name="Azumi K."/>
            <person name="Boore J."/>
            <person name="Branno M."/>
            <person name="Chin-Bow S."/>
            <person name="DeSantis R."/>
            <person name="Doyle S."/>
            <person name="Francino P."/>
            <person name="Keys D.N."/>
            <person name="Haga S."/>
            <person name="Hayashi H."/>
            <person name="Hino K."/>
            <person name="Imai K.S."/>
            <person name="Inaba K."/>
            <person name="Kano S."/>
            <person name="Kobayashi K."/>
            <person name="Kobayashi M."/>
            <person name="Lee B.I."/>
            <person name="Makabe K.W."/>
            <person name="Manohar C."/>
            <person name="Matassi G."/>
            <person name="Medina M."/>
            <person name="Mochizuki Y."/>
            <person name="Mount S."/>
            <person name="Morishita T."/>
            <person name="Miura S."/>
            <person name="Nakayama A."/>
            <person name="Nishizaka S."/>
            <person name="Nomoto H."/>
            <person name="Ohta F."/>
            <person name="Oishi K."/>
            <person name="Rigoutsos I."/>
            <person name="Sano M."/>
            <person name="Sasaki A."/>
            <person name="Sasakura Y."/>
            <person name="Shoguchi E."/>
            <person name="Shin-i T."/>
            <person name="Spagnuolo A."/>
            <person name="Stainier D."/>
            <person name="Suzuki M.M."/>
            <person name="Tassy O."/>
            <person name="Takatori N."/>
            <person name="Tokuoka M."/>
            <person name="Yagi K."/>
            <person name="Yoshizaki F."/>
            <person name="Wada S."/>
            <person name="Zhang C."/>
            <person name="Hyatt P.D."/>
            <person name="Larimer F."/>
            <person name="Detter C."/>
            <person name="Doggett N."/>
            <person name="Glavina T."/>
            <person name="Hawkins T."/>
            <person name="Richardson P."/>
            <person name="Lucas S."/>
            <person name="Kohara Y."/>
            <person name="Levine M."/>
            <person name="Satoh N."/>
            <person name="Rokhsar D.S."/>
        </authorList>
    </citation>
    <scope>NUCLEOTIDE SEQUENCE [LARGE SCALE GENOMIC DNA]</scope>
</reference>
<organism evidence="4 5">
    <name type="scientific">Ciona intestinalis</name>
    <name type="common">Transparent sea squirt</name>
    <name type="synonym">Ascidia intestinalis</name>
    <dbReference type="NCBI Taxonomy" id="7719"/>
    <lineage>
        <taxon>Eukaryota</taxon>
        <taxon>Metazoa</taxon>
        <taxon>Chordata</taxon>
        <taxon>Tunicata</taxon>
        <taxon>Ascidiacea</taxon>
        <taxon>Phlebobranchia</taxon>
        <taxon>Cionidae</taxon>
        <taxon>Ciona</taxon>
    </lineage>
</organism>
<dbReference type="GO" id="GO:0061630">
    <property type="term" value="F:ubiquitin protein ligase activity"/>
    <property type="evidence" value="ECO:0000318"/>
    <property type="project" value="GO_Central"/>
</dbReference>
<evidence type="ECO:0000256" key="2">
    <source>
        <dbReference type="PROSITE-ProRule" id="PRU00504"/>
    </source>
</evidence>
<dbReference type="AlphaFoldDB" id="F6TJZ3"/>
<reference evidence="4" key="2">
    <citation type="submission" date="2025-08" db="UniProtKB">
        <authorList>
            <consortium name="Ensembl"/>
        </authorList>
    </citation>
    <scope>IDENTIFICATION</scope>
</reference>
<dbReference type="HOGENOM" id="CLU_723514_0_0_1"/>
<dbReference type="PROSITE" id="PS51125">
    <property type="entry name" value="NHL"/>
    <property type="match status" value="1"/>
</dbReference>
<dbReference type="RefSeq" id="XP_002129694.1">
    <property type="nucleotide sequence ID" value="XM_002129658.5"/>
</dbReference>
<feature type="region of interest" description="Disordered" evidence="3">
    <location>
        <begin position="103"/>
        <end position="149"/>
    </location>
</feature>
<dbReference type="GO" id="GO:0000209">
    <property type="term" value="P:protein polyubiquitination"/>
    <property type="evidence" value="ECO:0000318"/>
    <property type="project" value="GO_Central"/>
</dbReference>